<proteinExistence type="predicted"/>
<dbReference type="SMART" id="SM00256">
    <property type="entry name" value="FBOX"/>
    <property type="match status" value="2"/>
</dbReference>
<gene>
    <name evidence="2" type="ORF">HID58_005525</name>
</gene>
<dbReference type="InterPro" id="IPR013187">
    <property type="entry name" value="F-box-assoc_dom_typ3"/>
</dbReference>
<feature type="non-terminal residue" evidence="2">
    <location>
        <position position="1"/>
    </location>
</feature>
<evidence type="ECO:0000313" key="2">
    <source>
        <dbReference type="EMBL" id="KAH0938064.1"/>
    </source>
</evidence>
<protein>
    <recommendedName>
        <fullName evidence="1">F-box domain-containing protein</fullName>
    </recommendedName>
</protein>
<feature type="domain" description="F-box" evidence="1">
    <location>
        <begin position="409"/>
        <end position="449"/>
    </location>
</feature>
<organism evidence="2 3">
    <name type="scientific">Brassica napus</name>
    <name type="common">Rape</name>
    <dbReference type="NCBI Taxonomy" id="3708"/>
    <lineage>
        <taxon>Eukaryota</taxon>
        <taxon>Viridiplantae</taxon>
        <taxon>Streptophyta</taxon>
        <taxon>Embryophyta</taxon>
        <taxon>Tracheophyta</taxon>
        <taxon>Spermatophyta</taxon>
        <taxon>Magnoliopsida</taxon>
        <taxon>eudicotyledons</taxon>
        <taxon>Gunneridae</taxon>
        <taxon>Pentapetalae</taxon>
        <taxon>rosids</taxon>
        <taxon>malvids</taxon>
        <taxon>Brassicales</taxon>
        <taxon>Brassicaceae</taxon>
        <taxon>Brassiceae</taxon>
        <taxon>Brassica</taxon>
    </lineage>
</organism>
<keyword evidence="3" id="KW-1185">Reference proteome</keyword>
<reference evidence="2 3" key="1">
    <citation type="submission" date="2021-05" db="EMBL/GenBank/DDBJ databases">
        <title>Genome Assembly of Synthetic Allotetraploid Brassica napus Reveals Homoeologous Exchanges between Subgenomes.</title>
        <authorList>
            <person name="Davis J.T."/>
        </authorList>
    </citation>
    <scope>NUCLEOTIDE SEQUENCE [LARGE SCALE GENOMIC DNA]</scope>
    <source>
        <strain evidence="3">cv. Da-Ae</strain>
        <tissue evidence="2">Seedling</tissue>
    </source>
</reference>
<dbReference type="EMBL" id="JAGKQM010000002">
    <property type="protein sequence ID" value="KAH0938064.1"/>
    <property type="molecule type" value="Genomic_DNA"/>
</dbReference>
<dbReference type="InterPro" id="IPR017451">
    <property type="entry name" value="F-box-assoc_interact_dom"/>
</dbReference>
<dbReference type="SUPFAM" id="SSF81383">
    <property type="entry name" value="F-box domain"/>
    <property type="match status" value="1"/>
</dbReference>
<evidence type="ECO:0000313" key="3">
    <source>
        <dbReference type="Proteomes" id="UP000824890"/>
    </source>
</evidence>
<comment type="caution">
    <text evidence="2">The sequence shown here is derived from an EMBL/GenBank/DDBJ whole genome shotgun (WGS) entry which is preliminary data.</text>
</comment>
<dbReference type="InterPro" id="IPR001810">
    <property type="entry name" value="F-box_dom"/>
</dbReference>
<dbReference type="Proteomes" id="UP000824890">
    <property type="component" value="Unassembled WGS sequence"/>
</dbReference>
<dbReference type="InterPro" id="IPR036047">
    <property type="entry name" value="F-box-like_dom_sf"/>
</dbReference>
<dbReference type="PANTHER" id="PTHR31111:SF45">
    <property type="entry name" value="F-BOX DOMAIN-CONTAINING PROTEIN"/>
    <property type="match status" value="1"/>
</dbReference>
<evidence type="ECO:0000259" key="1">
    <source>
        <dbReference type="SMART" id="SM00256"/>
    </source>
</evidence>
<name>A0ABQ8E8V5_BRANA</name>
<dbReference type="NCBIfam" id="TIGR01640">
    <property type="entry name" value="F_box_assoc_1"/>
    <property type="match status" value="2"/>
</dbReference>
<accession>A0ABQ8E8V5</accession>
<dbReference type="PANTHER" id="PTHR31111">
    <property type="entry name" value="BNAA05G37150D PROTEIN-RELATED"/>
    <property type="match status" value="1"/>
</dbReference>
<feature type="domain" description="F-box" evidence="1">
    <location>
        <begin position="48"/>
        <end position="84"/>
    </location>
</feature>
<dbReference type="CDD" id="cd22157">
    <property type="entry name" value="F-box_AtFBW1-like"/>
    <property type="match status" value="1"/>
</dbReference>
<sequence>SSKNRGRLGFKIIVSAMKTRRQHAAENALTISRRSTQSPLSIGNSETIPTDLIIEVLLRLPPKSRARPQLLLSCVENEELFLFSIPQEVQNQDVVTANYHTRFPCGRSSKIIGPVRGLVCLTHLRKYKKTAPVICNPSTGQSLPLPNVKTRSTLVNTFLGFDPVGKQFKILSMTTRDYINCEEHQVLTLGTEKKMSWRKIECSISHYFRHINHGICINGVVYYVAGLNEPPMANGIVCFDVRSEKFKVINRGEEMALWSQSTLVNYKGTLGALLTEGFTEVTGETKCFQLWVLVDAEKHEWSKHISICLPLLWNNIVANATLFFVGVTGTDEIVLSPKYVSEPYCFYVYYYNIESNAIRRVEIQGMDAFRHCQIRLSLNHVEDHAAEDALTKSRRKTQSPVSVGISETIPFDLIIEILLRLPLKSIARCRSISKSWASILRREDFTELFITRSRARPQILISCVENNESLLFSIPQVQKPGVIAANYIMRLPCTHYSKNIGSLRGLVCFTHIGKNHKTEPVICNPSTRQFLTLPHVKTKNVIVASFLGFDPIDKQFKILSTTTHRNCEEYQVMTLGTKKKMSWRMIKCCISHSYVQHDGICVNGVIYYLAGVSRPPRAISIICFDVRSEKFKVINKAKEMLLWSLSTLVNYKGTLGALLSEGYAEVTGETKCFELWVLVDADKHEWSKHISISLPPLWKNIVTEDSLYFVGVTGTDEIVLSPRYLSEPYSFYVYYYNIESNTIRRVEIQGMDSFRHCKIRLSLNHVEDVKLLQYI</sequence>
<dbReference type="Pfam" id="PF08268">
    <property type="entry name" value="FBA_3"/>
    <property type="match status" value="2"/>
</dbReference>
<dbReference type="Pfam" id="PF00646">
    <property type="entry name" value="F-box"/>
    <property type="match status" value="1"/>
</dbReference>